<sequence>MAVEARIRELGSRHHSLDQAIQDELNRPASDEARLKELKRKKLKLKEEMEALRARTH</sequence>
<proteinExistence type="predicted"/>
<dbReference type="InterPro" id="IPR007420">
    <property type="entry name" value="DUF465"/>
</dbReference>
<accession>A0ABW6CRU5</accession>
<dbReference type="InterPro" id="IPR038444">
    <property type="entry name" value="DUF465_sf"/>
</dbReference>
<dbReference type="EMBL" id="JAOTJD010000018">
    <property type="protein sequence ID" value="MFD3264456.1"/>
    <property type="molecule type" value="Genomic_DNA"/>
</dbReference>
<organism evidence="1 2">
    <name type="scientific">Phenylobacterium ferrooxidans</name>
    <dbReference type="NCBI Taxonomy" id="2982689"/>
    <lineage>
        <taxon>Bacteria</taxon>
        <taxon>Pseudomonadati</taxon>
        <taxon>Pseudomonadota</taxon>
        <taxon>Alphaproteobacteria</taxon>
        <taxon>Caulobacterales</taxon>
        <taxon>Caulobacteraceae</taxon>
        <taxon>Phenylobacterium</taxon>
    </lineage>
</organism>
<evidence type="ECO:0000313" key="2">
    <source>
        <dbReference type="Proteomes" id="UP001598130"/>
    </source>
</evidence>
<keyword evidence="2" id="KW-1185">Reference proteome</keyword>
<dbReference type="RefSeq" id="WP_304783743.1">
    <property type="nucleotide sequence ID" value="NZ_JAOTJD010000018.1"/>
</dbReference>
<gene>
    <name evidence="1" type="ORF">OCL97_10865</name>
</gene>
<dbReference type="Gene3D" id="6.10.280.50">
    <property type="match status" value="1"/>
</dbReference>
<reference evidence="1 2" key="1">
    <citation type="submission" date="2022-09" db="EMBL/GenBank/DDBJ databases">
        <title>New species of Phenylobacterium.</title>
        <authorList>
            <person name="Mieszkin S."/>
        </authorList>
    </citation>
    <scope>NUCLEOTIDE SEQUENCE [LARGE SCALE GENOMIC DNA]</scope>
    <source>
        <strain evidence="1 2">HK31-G</strain>
    </source>
</reference>
<dbReference type="Proteomes" id="UP001598130">
    <property type="component" value="Unassembled WGS sequence"/>
</dbReference>
<name>A0ABW6CRU5_9CAUL</name>
<protein>
    <submittedName>
        <fullName evidence="1">DUF465 domain-containing protein</fullName>
    </submittedName>
</protein>
<comment type="caution">
    <text evidence="1">The sequence shown here is derived from an EMBL/GenBank/DDBJ whole genome shotgun (WGS) entry which is preliminary data.</text>
</comment>
<dbReference type="Pfam" id="PF04325">
    <property type="entry name" value="DUF465"/>
    <property type="match status" value="1"/>
</dbReference>
<evidence type="ECO:0000313" key="1">
    <source>
        <dbReference type="EMBL" id="MFD3264456.1"/>
    </source>
</evidence>